<dbReference type="Proteomes" id="UP001240984">
    <property type="component" value="Unassembled WGS sequence"/>
</dbReference>
<reference evidence="2 3" key="1">
    <citation type="submission" date="2023-07" db="EMBL/GenBank/DDBJ databases">
        <title>Sequencing the genomes of 1000 actinobacteria strains.</title>
        <authorList>
            <person name="Klenk H.-P."/>
        </authorList>
    </citation>
    <scope>NUCLEOTIDE SEQUENCE [LARGE SCALE GENOMIC DNA]</scope>
    <source>
        <strain evidence="2 3">DSM 44710</strain>
    </source>
</reference>
<dbReference type="EMBL" id="JAUSRA010000001">
    <property type="protein sequence ID" value="MDP9795957.1"/>
    <property type="molecule type" value="Genomic_DNA"/>
</dbReference>
<organism evidence="2 3">
    <name type="scientific">Catenuloplanes nepalensis</name>
    <dbReference type="NCBI Taxonomy" id="587533"/>
    <lineage>
        <taxon>Bacteria</taxon>
        <taxon>Bacillati</taxon>
        <taxon>Actinomycetota</taxon>
        <taxon>Actinomycetes</taxon>
        <taxon>Micromonosporales</taxon>
        <taxon>Micromonosporaceae</taxon>
        <taxon>Catenuloplanes</taxon>
    </lineage>
</organism>
<feature type="region of interest" description="Disordered" evidence="1">
    <location>
        <begin position="170"/>
        <end position="259"/>
    </location>
</feature>
<protein>
    <submittedName>
        <fullName evidence="2">Uncharacterized protein</fullName>
    </submittedName>
</protein>
<dbReference type="RefSeq" id="WP_306832159.1">
    <property type="nucleotide sequence ID" value="NZ_JAUSRA010000001.1"/>
</dbReference>
<name>A0ABT9MWY7_9ACTN</name>
<feature type="region of interest" description="Disordered" evidence="1">
    <location>
        <begin position="1"/>
        <end position="61"/>
    </location>
</feature>
<evidence type="ECO:0000313" key="3">
    <source>
        <dbReference type="Proteomes" id="UP001240984"/>
    </source>
</evidence>
<evidence type="ECO:0000256" key="1">
    <source>
        <dbReference type="SAM" id="MobiDB-lite"/>
    </source>
</evidence>
<feature type="compositionally biased region" description="Pro residues" evidence="1">
    <location>
        <begin position="235"/>
        <end position="253"/>
    </location>
</feature>
<gene>
    <name evidence="2" type="ORF">J2S43_004469</name>
</gene>
<feature type="compositionally biased region" description="Low complexity" evidence="1">
    <location>
        <begin position="200"/>
        <end position="227"/>
    </location>
</feature>
<keyword evidence="3" id="KW-1185">Reference proteome</keyword>
<evidence type="ECO:0000313" key="2">
    <source>
        <dbReference type="EMBL" id="MDP9795957.1"/>
    </source>
</evidence>
<feature type="compositionally biased region" description="Polar residues" evidence="1">
    <location>
        <begin position="1"/>
        <end position="22"/>
    </location>
</feature>
<sequence length="259" mass="26417">MTDIATSRSASTTDGQTSATETAKQEARDLGHTAVEAGGSVAGTAKDEGRRVAQETGRQARHLYHATRDELRTQAGAQHQRAVGGIRSVGGELRSMADSNEQAGPVGDYARQAAAKIDQVADWLETREPGALITEVKDYARRHPGTFLAGAAVLGLIAGRVTRSVAAEISDDATPSATPSAPTATGTATVPATPLPPTSTAPVPATPVTTAVVTPATTTLPATTSVPGGIGTDPLLPPVTDPLAPPATEPRPYPGEVRP</sequence>
<accession>A0ABT9MWY7</accession>
<proteinExistence type="predicted"/>
<feature type="compositionally biased region" description="Low complexity" evidence="1">
    <location>
        <begin position="173"/>
        <end position="192"/>
    </location>
</feature>
<comment type="caution">
    <text evidence="2">The sequence shown here is derived from an EMBL/GenBank/DDBJ whole genome shotgun (WGS) entry which is preliminary data.</text>
</comment>